<evidence type="ECO:0000256" key="1">
    <source>
        <dbReference type="ARBA" id="ARBA00022786"/>
    </source>
</evidence>
<dbReference type="SMART" id="SM00119">
    <property type="entry name" value="HECTc"/>
    <property type="match status" value="1"/>
</dbReference>
<dbReference type="InterPro" id="IPR037252">
    <property type="entry name" value="Mib_Herc2_sf"/>
</dbReference>
<feature type="region of interest" description="Disordered" evidence="3">
    <location>
        <begin position="1"/>
        <end position="27"/>
    </location>
</feature>
<gene>
    <name evidence="6" type="ORF">Plil01_000568000</name>
</gene>
<dbReference type="Gene3D" id="2.60.120.200">
    <property type="match status" value="2"/>
</dbReference>
<feature type="domain" description="MIB/HERC2" evidence="5">
    <location>
        <begin position="3890"/>
        <end position="3968"/>
    </location>
</feature>
<dbReference type="GO" id="GO:0046872">
    <property type="term" value="F:metal ion binding"/>
    <property type="evidence" value="ECO:0007669"/>
    <property type="project" value="InterPro"/>
</dbReference>
<feature type="region of interest" description="Disordered" evidence="3">
    <location>
        <begin position="3399"/>
        <end position="3419"/>
    </location>
</feature>
<dbReference type="InterPro" id="IPR016024">
    <property type="entry name" value="ARM-type_fold"/>
</dbReference>
<evidence type="ECO:0000259" key="4">
    <source>
        <dbReference type="PROSITE" id="PS50237"/>
    </source>
</evidence>
<dbReference type="GO" id="GO:0004842">
    <property type="term" value="F:ubiquitin-protein transferase activity"/>
    <property type="evidence" value="ECO:0007669"/>
    <property type="project" value="InterPro"/>
</dbReference>
<dbReference type="PANTHER" id="PTHR46654">
    <property type="entry name" value="E3 UBIQUITIN-PROTEIN LIGASE HECTD3"/>
    <property type="match status" value="1"/>
</dbReference>
<dbReference type="InterPro" id="IPR003877">
    <property type="entry name" value="SPRY_dom"/>
</dbReference>
<accession>A0A9W6WST3</accession>
<dbReference type="Gene3D" id="3.30.2410.10">
    <property type="entry name" value="Hect, E3 ligase catalytic domain"/>
    <property type="match status" value="1"/>
</dbReference>
<dbReference type="PROSITE" id="PS51416">
    <property type="entry name" value="MIB_HERC2"/>
    <property type="match status" value="1"/>
</dbReference>
<dbReference type="SMART" id="SM00449">
    <property type="entry name" value="SPRY"/>
    <property type="match status" value="1"/>
</dbReference>
<dbReference type="Pfam" id="PF06701">
    <property type="entry name" value="MIB_HERC2"/>
    <property type="match status" value="1"/>
</dbReference>
<evidence type="ECO:0000256" key="3">
    <source>
        <dbReference type="SAM" id="MobiDB-lite"/>
    </source>
</evidence>
<dbReference type="EMBL" id="BSXW01000241">
    <property type="protein sequence ID" value="GMF16116.1"/>
    <property type="molecule type" value="Genomic_DNA"/>
</dbReference>
<feature type="compositionally biased region" description="Basic and acidic residues" evidence="3">
    <location>
        <begin position="150"/>
        <end position="160"/>
    </location>
</feature>
<dbReference type="InterPro" id="IPR035914">
    <property type="entry name" value="Sperma_CUB_dom_sf"/>
</dbReference>
<evidence type="ECO:0000313" key="6">
    <source>
        <dbReference type="EMBL" id="GMF16116.1"/>
    </source>
</evidence>
<name>A0A9W6WST3_9STRA</name>
<feature type="compositionally biased region" description="Polar residues" evidence="3">
    <location>
        <begin position="403"/>
        <end position="422"/>
    </location>
</feature>
<dbReference type="Gene3D" id="2.60.120.290">
    <property type="entry name" value="Spermadhesin, CUB domain"/>
    <property type="match status" value="2"/>
</dbReference>
<feature type="compositionally biased region" description="Polar residues" evidence="3">
    <location>
        <begin position="4212"/>
        <end position="4235"/>
    </location>
</feature>
<dbReference type="InterPro" id="IPR042469">
    <property type="entry name" value="HECTD3"/>
</dbReference>
<evidence type="ECO:0000256" key="2">
    <source>
        <dbReference type="PROSITE-ProRule" id="PRU00104"/>
    </source>
</evidence>
<organism evidence="6 7">
    <name type="scientific">Phytophthora lilii</name>
    <dbReference type="NCBI Taxonomy" id="2077276"/>
    <lineage>
        <taxon>Eukaryota</taxon>
        <taxon>Sar</taxon>
        <taxon>Stramenopiles</taxon>
        <taxon>Oomycota</taxon>
        <taxon>Peronosporomycetes</taxon>
        <taxon>Peronosporales</taxon>
        <taxon>Peronosporaceae</taxon>
        <taxon>Phytophthora</taxon>
    </lineage>
</organism>
<dbReference type="OrthoDB" id="239701at2759"/>
<dbReference type="PROSITE" id="PS50237">
    <property type="entry name" value="HECT"/>
    <property type="match status" value="1"/>
</dbReference>
<dbReference type="SUPFAM" id="SSF48371">
    <property type="entry name" value="ARM repeat"/>
    <property type="match status" value="1"/>
</dbReference>
<reference evidence="6" key="1">
    <citation type="submission" date="2023-04" db="EMBL/GenBank/DDBJ databases">
        <title>Phytophthora lilii NBRC 32176.</title>
        <authorList>
            <person name="Ichikawa N."/>
            <person name="Sato H."/>
            <person name="Tonouchi N."/>
        </authorList>
    </citation>
    <scope>NUCLEOTIDE SEQUENCE</scope>
    <source>
        <strain evidence="6">NBRC 32176</strain>
    </source>
</reference>
<dbReference type="SUPFAM" id="SSF49854">
    <property type="entry name" value="Spermadhesin, CUB domain"/>
    <property type="match status" value="1"/>
</dbReference>
<keyword evidence="1 2" id="KW-0833">Ubl conjugation pathway</keyword>
<keyword evidence="7" id="KW-1185">Reference proteome</keyword>
<dbReference type="PANTHER" id="PTHR46654:SF1">
    <property type="entry name" value="E3 UBIQUITIN-PROTEIN LIGASE HECTD3"/>
    <property type="match status" value="1"/>
</dbReference>
<dbReference type="InterPro" id="IPR043136">
    <property type="entry name" value="B30.2/SPRY_sf"/>
</dbReference>
<dbReference type="PROSITE" id="PS00380">
    <property type="entry name" value="RHODANESE_1"/>
    <property type="match status" value="1"/>
</dbReference>
<dbReference type="GO" id="GO:0004792">
    <property type="term" value="F:thiosulfate-cyanide sulfurtransferase activity"/>
    <property type="evidence" value="ECO:0007669"/>
    <property type="project" value="InterPro"/>
</dbReference>
<dbReference type="SUPFAM" id="SSF159034">
    <property type="entry name" value="Mib/herc2 domain-like"/>
    <property type="match status" value="2"/>
</dbReference>
<dbReference type="InterPro" id="IPR013320">
    <property type="entry name" value="ConA-like_dom_sf"/>
</dbReference>
<dbReference type="Proteomes" id="UP001165083">
    <property type="component" value="Unassembled WGS sequence"/>
</dbReference>
<dbReference type="Pfam" id="PF00622">
    <property type="entry name" value="SPRY"/>
    <property type="match status" value="1"/>
</dbReference>
<dbReference type="Gene3D" id="3.30.2160.10">
    <property type="entry name" value="Hect, E3 ligase catalytic domain"/>
    <property type="match status" value="1"/>
</dbReference>
<dbReference type="Gene3D" id="2.30.30.40">
    <property type="entry name" value="SH3 Domains"/>
    <property type="match status" value="2"/>
</dbReference>
<feature type="domain" description="HECT" evidence="4">
    <location>
        <begin position="4873"/>
        <end position="5225"/>
    </location>
</feature>
<feature type="region of interest" description="Disordered" evidence="3">
    <location>
        <begin position="103"/>
        <end position="160"/>
    </location>
</feature>
<dbReference type="InterPro" id="IPR001307">
    <property type="entry name" value="Thiosulphate_STrfase_CS"/>
</dbReference>
<dbReference type="InterPro" id="IPR035983">
    <property type="entry name" value="Hect_E3_ubiquitin_ligase"/>
</dbReference>
<dbReference type="Gene3D" id="2.60.120.920">
    <property type="match status" value="1"/>
</dbReference>
<protein>
    <submittedName>
        <fullName evidence="6">Unnamed protein product</fullName>
    </submittedName>
</protein>
<feature type="region of interest" description="Disordered" evidence="3">
    <location>
        <begin position="400"/>
        <end position="422"/>
    </location>
</feature>
<feature type="region of interest" description="Disordered" evidence="3">
    <location>
        <begin position="187"/>
        <end position="211"/>
    </location>
</feature>
<dbReference type="Gene3D" id="3.90.1750.10">
    <property type="entry name" value="Hect, E3 ligase catalytic domains"/>
    <property type="match status" value="1"/>
</dbReference>
<dbReference type="SUPFAM" id="SSF49899">
    <property type="entry name" value="Concanavalin A-like lectins/glucanases"/>
    <property type="match status" value="3"/>
</dbReference>
<dbReference type="InterPro" id="IPR010606">
    <property type="entry name" value="Mib_Herc2"/>
</dbReference>
<feature type="active site" description="Glycyl thioester intermediate" evidence="2">
    <location>
        <position position="5188"/>
    </location>
</feature>
<evidence type="ECO:0000259" key="5">
    <source>
        <dbReference type="PROSITE" id="PS51416"/>
    </source>
</evidence>
<dbReference type="SUPFAM" id="SSF56204">
    <property type="entry name" value="Hect, E3 ligase catalytic domain"/>
    <property type="match status" value="1"/>
</dbReference>
<dbReference type="InterPro" id="IPR000569">
    <property type="entry name" value="HECT_dom"/>
</dbReference>
<comment type="caution">
    <text evidence="6">The sequence shown here is derived from an EMBL/GenBank/DDBJ whole genome shotgun (WGS) entry which is preliminary data.</text>
</comment>
<proteinExistence type="predicted"/>
<dbReference type="GO" id="GO:0016567">
    <property type="term" value="P:protein ubiquitination"/>
    <property type="evidence" value="ECO:0007669"/>
    <property type="project" value="InterPro"/>
</dbReference>
<feature type="region of interest" description="Disordered" evidence="3">
    <location>
        <begin position="4204"/>
        <end position="4247"/>
    </location>
</feature>
<sequence length="5233" mass="579867">MGAQASRDAGAESAEGPPDPQAERLAARAWRTGVPFTLLHDEGFVVEKYQELLAASPAQTPPSGSKALEEAQTTVSGLDEAPMDEMQHATDVARVKLFARTKRAAAEQSKSRPASPSRSAAATSPLTSSADKENPPSALAGMVGNTLSRESPESVESEKLRTQRDELLQIYFKQIAARMRQQQVTAVEESLTQEAPEDVGSTDPDGLTSPISSEIPMIAQRRKITQDVTAANVFAVGSLRMQLEMLREFRVLSPRLFEKGTMALVQTLLDSPPFALREVVSGSAEDAMLCDLHKFCRDMLHRAQGEYVALVEQRQVILLLLLAVGVSSGRISLLLEFVDELLAMPREMAMSALPVQDYPFSSWLRVLMQRMQSYRIEFALGSFEDGAFRKKIAVKALPGGAESESNQDGANESQASTVNPASSSLATDGNFAYTWSMSSGLAKIGTGHNFTIAVKKLVYGFGDHVKDVTEVAREELVKCRCTHSTESSRLKVHDIFGATDNLQVSPESSLLLLYSVSGVQNICFLDSDADFALPTTNTENAGADISIFRAWYGDLVTLNTDAMLAFSEMLEQKKCDDVANTDNKGLVFTREIIKQLLTLSGIPPEAIEDPKKVMVIFADSHDSVTVGAQMCGEGDQFDAVVNRSRDACISSLVYCDDSLYLNVTYLLRDGTGVLLDGKTQRYRRLLRISPRDLGFLEVLSVDASPSVTDSVPLCVYVTEGRHIYEIDMGLSNIQVCMLTPKAVSEGGKELVVTRKFILNEKSVPCCEFMLCLARIRSMLISNEEGEEVKPPLFYTNGALIGVLITDPPPEEGSSSKNRAHCLLFDCESGQRKELHESGASSGCLQRSLSCVSVCFDAKNNLLWAYDEHKRVLRSYQNSGKRIPSDENSIPVEYITRHLSNHVKGDEEVEIAALSLLGFLYKNAMASEPFDTKAEENNCFSAMIPFAVDVDPDTFKVLLAFTSKYVDIFKTNDASLVQAYILQACLGVLNKNLEKLLELADGPHKRKSIALLVAGLSAPLEKLLEFSSERQDSVMQGQASVEVPGGVQNVEKAGERSRIQVASVALDLYTSSIRIFHSDVSKQIAHVLKYLQLWQQSKATKMELKILARLLAHLCTRVDAIYHSVVVSDDGLGQFLKLVEIAEGIQQWQIRQVYTGSKDMLEPISTPGFPHSHESSFELTSLVNAITQASFVSLINADDPSKRRAFVVATAVFNATRDACSSICNDLADHVKQRDCQVQWSEIESVLKDGFVGIMAPVVLSSGITFLRKRDVVEVISSNSASINSVNDINLGGSANDESLSSCLFEVLKDNSSKLLKFVRSLDVLVSMIDPAKRERTVENVSMALKTETMESSHEYENNMDELKELQVPGATRMVITFDPRSRTEVNYDYLTFYKDKSQGEYYGNQFYSGRDSEQNWPGLGENPPLIIENDHCFVYFHTDGSNTDWGYKFTATAEILERKKSLQQHWIVFLLESVVQLLDESVKLLVDGSAFSPIEDIELQNEQYLQSDLLKSGICAGDSKNAEVLQLLQDFVDPPESSAAEKVIQALQERSGVARPGLALARSTSFDQITSSSPNKCVNSAVRAVAAAILHHNMWGMDAYAYTQNLRNDVSEQLLRGWKNAQKMRDWFHLGDAADAGIHGQMVPNRRRSGRMRRQPSAYKGLSEESLSILCDNVIERAKFLLEITPVSFAYVTGAKRRWGLLAKYGHAIRKHNSSDTQLDKWYNLLDELQAATELRSLFQYRRSSSERLKYGQVKSVTEQVLEFIQSDVDVSEVREVIAIRNRRAASRALGMEIFIESLKDCSSLRLRGIMLESFTASLKCFALANSPTNVSGSASASPVSAMDSFPRLHFDTLLSGCDEYLRQQIAEAFGNCLSIFAKQLALATDDGTCSALVTGVLRCCAIDYDLEDSYLLQESRILPQILRLLSSESVPTRNAAQSLLGVLLSRFISGRIKPTPEEEDEMRTPSDGHDVSAFQRQLFSAVGHQLHGIVSAVKYSLNSSNVASLGKSSPQYLPENSPGFTAPCLQKNVVSWNHSIMLWVYTPSKGPLYALKVGDEVRRGPNWNDRDNLDNCETEIGTVIGIPTPTMVHVRWNSSGVTSQCEFDPKRGIFDVVLVDEGGGGTIFFKGNKTMIKDTAAAKPWSYFGLFLTDKRMLVYKIACGSDKESIFETDYEMDADQWSHVAIVQDEDILKVYVNGSMVSQHLLESFLVMNANVNPAESAIIESAHPLEDSIDEYCPVHIPGAVKIRLTFDPLCDIDGSTGFVRFYKDATCVEYWGEEKYTGKYSDPERNFPGAQSNRARTQQSSDGLDIDLNVLEIPSDRFLVYFHNEGSSNSWGFRILASPEFVTSEEESVIPVSHLNPYPFYFGEAPSRVLDEPAAKCWIYQPKVLDYPISENDLTNEIQASFPSAEIVSSCVPAERTLHILGLIRTCTETSFGRSLVGTPENVRNVMFLSFDDRVPIEVRIGAIKVLKDLVGVLDPEIMDAQLAMLTNEGGGFLSFVFKRLGSALNVWRAYDEDSQNVASWGDGEGVENECILELRSSAQGQASLVAAYISLLRGTGGCSCWGDQLYELVRSGLQSVHVLGRKFSEQAVGRVLASLALLGGSYEGAYIGGRVSCCVNVDGKEMVETGFLVQFRMKSGTQIARVIFDCDQTSTVDVPLTDIAHLDDIERAELSSFLELMVPFASELQELYQCVLNLSAGASLRDGSYQPKLTKKENVEVLESEHPYAPGEDVTYSLNFRGASEIVVRFDQMSCTAGPNDYIQFRKRESDIKEDSDQKYWGDEKYYGESFPGMGSSPPLRIPAGCVDVHFCTEGSPNGISEWGFKLTAHAFEEALVYPPEIPPTIMTSAVSDIQARCIKSLGQVLRSQKRADIVPTFSTLLPLLAKVANTPSEGRPIQSSPKSQIFESKHPYANSVMEYMKVTFSGASSLTITFDPQSRTEQGCDYLCFFKDKSLTDRWGAYQYCGVGSDANWPGVEERPPLVIPADSFTLLWTTDGSNVDWGWKFNVTAEFIPEFPLDKSLQQLNARSYRLFETLYEKMIHQRIPLKNEFEEFLRNETSKENQNSDSIRQLLVSCRSNEEVNLTRWGSAAPRKLQQFRVTDDNGVKVYHEKNRESAVLTEFSAGIEFMAETHLDGWLKVVSENSDQLSGTNFGWVWQRTGENIHANLSTACANGEDLLTLGVDDLNFESRHSVLEMDESNDEEKSLTGLCSPFAFDELKGQTDRVQSLAYDTHRAMATKAARDAILTFLAYDPKQAPIQLNLFGDTEDILLLLSHFFLGDHADSAYDNKSGVLIALQKRLKEMVSSGVDDSILWRVLVRCLEILKSGPGLLPKGRGVVRILESTHPYQDNADQYWDVSIPGATKIKVIFDRRSKSEAGCDWIRFYKSGSNRSETIGPDQIGGRGDSENWPGTGDRPPLIINDDSFEVYFHSDSSNNDWGFKLYAIGIFKDEENLENKMANNPEPIVRLLSMASWILVAMSSIPDARFKTSPETFKVLYSAETLRTLMLSLDNLPQCIKTSTLQILSNISQSAAFHTIPAVLIEQLRDLLSVKMRAKYLAEDRVELKSPFLQALVQCAVAVDLSIDSHCFNEMVNSNVVGAQTCVPCLTKGLSTHTSTSSSGYYQFQLTFVKLVSAVSFGLMDGTFAESEKSPILSVQWKDCGKISIGNCSSLNSDHTLVEIAGYQSRIQEGDTVIIQLDVLRQTLVFRKNSVAAGLVAGPTGSGSFVSWDALQPPLHNERDMRLVVSNSSSENRIEFSVLSCSPVALIPHAVMPNWYNKVVDAVSMMMDFHSNLSSAVMSRESSHPMVSSTFLKPTREDISIKDAVALEIRFDAQTKLQKNDELRFHTLASDTSVLGGENLPVVFSGINGELDEKKMPHLFVSEGVKQPNHSFSVGDLVVRSPDWEYSDEDGGAGAVGTVLEITAWGPYNGKALRVRWNENGFESLYRNGMNGRYDVQHLDNSKQRNAPFIISGDRFSYEFVPGTPQTTAKLDLSTILPEFVGSLELDGSLRLNLTLLEENNFSLSEGDWTIEFWAWISKDTFESDEGNGACSMSVEVLRIGGTSGQLILTSDQRGICNLSFATANANNELVDAGSTIESSGNLVFDQWIHLALVFSGSRVNVVKNGDIIYSVRCSKNNRQVLHSNPVLTFGDSCRRAELLNSDSASRVSCLAFRGHLYDIRLWDVAFRVEQLRSHSRGLDSVETVPRTNSRPGTPTSNGGKALSPSMTYLSSPRSPRQSLRPVAVPQHIRKWVTTNRTGKDLSTVRLNCSLMIPALVNRNERSRATVAYYEAHALSSGSLCIGWILDGADVPGRSVMIGEERGSFGIDLSKKQGLFSASKQDLLPFARVEPSGCSSPRRSLGSSSSTNDIFCRSSDVIGCTINLETGKLTFYVNGGKVAECAPCSENERLDSNEDSAPMLNSSKDHEFDALVSEIIAEKPLESSATVSAPTSACTRATKKCYPSASLGPQGAQGLAWNFGQRPFKYEPDLDGVEIQSILQASGCTEDEALFEIYDHDELHWSRIVYRHKVQEIDPHLVGWWKLNEGQGSSIDDSSGNSHHGTLTAKHDTIGGKSKSTFARILEEENDDVWWSKTCSPPAVARRRVGDCNSVSPFFSLGSSGDNATKAEAFWGYKFYVIPHFTLETVGRRRFQSPSIRFGGTPVNLLPRHDHQLIKYANKKGQSKELNVTQLLHGPWSDIAPQENELVRWPALVEIVTSTRGEVTEKVESKIADSNRSLDPPLSAKSLVDVHGRLSKRFKILQEFNAAIYRILPFVAFHAPSIDSEINTHSKQFLLSDFIMEHRYRILSAVKRTVWESAIDRTNESGVSFELTLNRPKAMRFRATGKTDAEGRHTLFSQAFRQLQSLDGTHFRRNDALYHVTFLGENAQDAGGPYRETFAQYCEELQSPQLPLMLPTPNSQHNVGVGREKWLLSPGAQSATALQMLEFLGKLMGASIRSKQYLALNMASLVWKKLAGERLGLDDLAAVDSMLVNSMSKMRTIDRYGVTEEMFEDIVMETFTTLGADNRVIELKPGGTHLPVTFTSRCEYADLVEQARLHESDDQSLAIFRGLAKVVPAKLLACFSGAELELMVCGSPEINVDLLEKCTEYSSCSPTDDHIIWFWRALRDFSHEERSAFLRFVWGRSRLPSSADEFPQRFKLQSFNQQRAGRSVDAYMPVAHTCFFSVEIPAYSSESVLREKLMYAIYNCQEIDGDGDSVAANQLGWEE</sequence>
<feature type="compositionally biased region" description="Low complexity" evidence="3">
    <location>
        <begin position="4236"/>
        <end position="4247"/>
    </location>
</feature>
<dbReference type="Pfam" id="PF00632">
    <property type="entry name" value="HECT"/>
    <property type="match status" value="1"/>
</dbReference>
<feature type="compositionally biased region" description="Low complexity" evidence="3">
    <location>
        <begin position="111"/>
        <end position="129"/>
    </location>
</feature>
<evidence type="ECO:0000313" key="7">
    <source>
        <dbReference type="Proteomes" id="UP001165083"/>
    </source>
</evidence>